<sequence length="347" mass="38173">MKVVILGKKGAGKTQLLNRMLKNSFSEEIPPTVAAKFAKIDNELDIWDLSGDEQYENVRGFYYRQAEAAIYCIDLSSDEELNYWQIRSEIQRFRDFTNPDVPVVLVGTKADICSDNPEKNSEAAEEKIKAIIDEFQTEDISITDVFVTSSKENYNIEGFPEYLKALIQRITREREIAQVSFQPSQWQEAYTALRQRIALLPFDKYIAIDKELKALKTALEQPLLAEEKAAAVKTFIDQSHLILEGKHPNVLKSVLILASVATVTVIAGLIGFGIGFAAGIWSGPGAFFTGLMAGGTAASTVVATSSALGLLSGGLAAYSLFKPSKELVAIDDFVTQISESMSLNIPK</sequence>
<evidence type="ECO:0000256" key="2">
    <source>
        <dbReference type="ARBA" id="ARBA00023134"/>
    </source>
</evidence>
<dbReference type="Gene3D" id="3.40.50.300">
    <property type="entry name" value="P-loop containing nucleotide triphosphate hydrolases"/>
    <property type="match status" value="1"/>
</dbReference>
<keyword evidence="5" id="KW-1185">Reference proteome</keyword>
<dbReference type="SMART" id="SM00173">
    <property type="entry name" value="RAS"/>
    <property type="match status" value="1"/>
</dbReference>
<evidence type="ECO:0000313" key="5">
    <source>
        <dbReference type="Proteomes" id="UP000054742"/>
    </source>
</evidence>
<dbReference type="AlphaFoldDB" id="A0A0W0ST93"/>
<dbReference type="NCBIfam" id="TIGR00231">
    <property type="entry name" value="small_GTP"/>
    <property type="match status" value="1"/>
</dbReference>
<dbReference type="InterPro" id="IPR027417">
    <property type="entry name" value="P-loop_NTPase"/>
</dbReference>
<dbReference type="PANTHER" id="PTHR24073">
    <property type="entry name" value="DRAB5-RELATED"/>
    <property type="match status" value="1"/>
</dbReference>
<protein>
    <submittedName>
        <fullName evidence="4">Rho GTPase (Miro-like)</fullName>
    </submittedName>
</protein>
<evidence type="ECO:0000256" key="3">
    <source>
        <dbReference type="SAM" id="Phobius"/>
    </source>
</evidence>
<feature type="transmembrane region" description="Helical" evidence="3">
    <location>
        <begin position="254"/>
        <end position="281"/>
    </location>
</feature>
<dbReference type="SMART" id="SM00174">
    <property type="entry name" value="RHO"/>
    <property type="match status" value="1"/>
</dbReference>
<dbReference type="InterPro" id="IPR005225">
    <property type="entry name" value="Small_GTP-bd"/>
</dbReference>
<dbReference type="PRINTS" id="PR00449">
    <property type="entry name" value="RASTRNSFRMNG"/>
</dbReference>
<accession>A0A0W0ST93</accession>
<dbReference type="PROSITE" id="PS51417">
    <property type="entry name" value="ARF"/>
    <property type="match status" value="1"/>
</dbReference>
<dbReference type="PROSITE" id="PS51419">
    <property type="entry name" value="RAB"/>
    <property type="match status" value="1"/>
</dbReference>
<evidence type="ECO:0000313" key="4">
    <source>
        <dbReference type="EMBL" id="KTC86457.1"/>
    </source>
</evidence>
<dbReference type="EMBL" id="LNXV01000004">
    <property type="protein sequence ID" value="KTC86457.1"/>
    <property type="molecule type" value="Genomic_DNA"/>
</dbReference>
<dbReference type="Pfam" id="PF00071">
    <property type="entry name" value="Ras"/>
    <property type="match status" value="1"/>
</dbReference>
<comment type="caution">
    <text evidence="4">The sequence shown here is derived from an EMBL/GenBank/DDBJ whole genome shotgun (WGS) entry which is preliminary data.</text>
</comment>
<evidence type="ECO:0000256" key="1">
    <source>
        <dbReference type="ARBA" id="ARBA00022741"/>
    </source>
</evidence>
<organism evidence="4 5">
    <name type="scientific">Legionella brunensis</name>
    <dbReference type="NCBI Taxonomy" id="29422"/>
    <lineage>
        <taxon>Bacteria</taxon>
        <taxon>Pseudomonadati</taxon>
        <taxon>Pseudomonadota</taxon>
        <taxon>Gammaproteobacteria</taxon>
        <taxon>Legionellales</taxon>
        <taxon>Legionellaceae</taxon>
        <taxon>Legionella</taxon>
    </lineage>
</organism>
<dbReference type="InterPro" id="IPR001806">
    <property type="entry name" value="Small_GTPase"/>
</dbReference>
<keyword evidence="3" id="KW-0472">Membrane</keyword>
<name>A0A0W0ST93_9GAMM</name>
<dbReference type="PROSITE" id="PS51421">
    <property type="entry name" value="RAS"/>
    <property type="match status" value="1"/>
</dbReference>
<dbReference type="GO" id="GO:0005525">
    <property type="term" value="F:GTP binding"/>
    <property type="evidence" value="ECO:0007669"/>
    <property type="project" value="UniProtKB-KW"/>
</dbReference>
<feature type="transmembrane region" description="Helical" evidence="3">
    <location>
        <begin position="301"/>
        <end position="321"/>
    </location>
</feature>
<dbReference type="CDD" id="cd00154">
    <property type="entry name" value="Rab"/>
    <property type="match status" value="1"/>
</dbReference>
<dbReference type="STRING" id="29422.Lbru_0398"/>
<proteinExistence type="predicted"/>
<gene>
    <name evidence="4" type="ORF">Lbru_0398</name>
</gene>
<dbReference type="SMART" id="SM00175">
    <property type="entry name" value="RAB"/>
    <property type="match status" value="1"/>
</dbReference>
<keyword evidence="2" id="KW-0342">GTP-binding</keyword>
<dbReference type="GO" id="GO:0003924">
    <property type="term" value="F:GTPase activity"/>
    <property type="evidence" value="ECO:0007669"/>
    <property type="project" value="InterPro"/>
</dbReference>
<dbReference type="PATRIC" id="fig|29422.6.peg.417"/>
<dbReference type="SUPFAM" id="SSF52540">
    <property type="entry name" value="P-loop containing nucleoside triphosphate hydrolases"/>
    <property type="match status" value="1"/>
</dbReference>
<dbReference type="OrthoDB" id="5639734at2"/>
<reference evidence="4 5" key="1">
    <citation type="submission" date="2015-11" db="EMBL/GenBank/DDBJ databases">
        <title>Genomic analysis of 38 Legionella species identifies large and diverse effector repertoires.</title>
        <authorList>
            <person name="Burstein D."/>
            <person name="Amaro F."/>
            <person name="Zusman T."/>
            <person name="Lifshitz Z."/>
            <person name="Cohen O."/>
            <person name="Gilbert J.A."/>
            <person name="Pupko T."/>
            <person name="Shuman H.A."/>
            <person name="Segal G."/>
        </authorList>
    </citation>
    <scope>NUCLEOTIDE SEQUENCE [LARGE SCALE GENOMIC DNA]</scope>
    <source>
        <strain evidence="4 5">ATCC 43878</strain>
    </source>
</reference>
<keyword evidence="3" id="KW-0812">Transmembrane</keyword>
<dbReference type="Proteomes" id="UP000054742">
    <property type="component" value="Unassembled WGS sequence"/>
</dbReference>
<keyword evidence="1" id="KW-0547">Nucleotide-binding</keyword>
<keyword evidence="3" id="KW-1133">Transmembrane helix</keyword>